<protein>
    <submittedName>
        <fullName evidence="1">Uncharacterized protein</fullName>
    </submittedName>
</protein>
<dbReference type="KEGG" id="bvv:BHK69_12210"/>
<sequence length="157" mass="17290">MSHVQRVHLTVGQNYFRFCDMARFAADPARATAGGWWAEYEVFLKVKRAAAASATMQDYARRQGQAALSYAAKLYFAIPYEWGDCGMVVVARLTDRLDAFKGKGLTAYLGASDPRDGGAKYTPIQDPSISQLYVPELHLHFAKAFTIVDKGPATAFA</sequence>
<gene>
    <name evidence="1" type="ORF">BHK69_12210</name>
</gene>
<dbReference type="EMBL" id="CP017147">
    <property type="protein sequence ID" value="AOO81125.1"/>
    <property type="molecule type" value="Genomic_DNA"/>
</dbReference>
<name>A0A1D7U180_9HYPH</name>
<dbReference type="Proteomes" id="UP000094969">
    <property type="component" value="Chromosome"/>
</dbReference>
<accession>A0A1D7U180</accession>
<proteinExistence type="predicted"/>
<dbReference type="AlphaFoldDB" id="A0A1D7U180"/>
<dbReference type="STRING" id="1526658.BHK69_12210"/>
<evidence type="ECO:0000313" key="1">
    <source>
        <dbReference type="EMBL" id="AOO81125.1"/>
    </source>
</evidence>
<organism evidence="1 2">
    <name type="scientific">Bosea vaviloviae</name>
    <dbReference type="NCBI Taxonomy" id="1526658"/>
    <lineage>
        <taxon>Bacteria</taxon>
        <taxon>Pseudomonadati</taxon>
        <taxon>Pseudomonadota</taxon>
        <taxon>Alphaproteobacteria</taxon>
        <taxon>Hyphomicrobiales</taxon>
        <taxon>Boseaceae</taxon>
        <taxon>Bosea</taxon>
    </lineage>
</organism>
<keyword evidence="2" id="KW-1185">Reference proteome</keyword>
<reference evidence="1 2" key="1">
    <citation type="journal article" date="2015" name="Antonie Van Leeuwenhoek">
        <title>Bosea vaviloviae sp. nov., a new species of slow-growing rhizobia isolated from nodules of the relict species Vavilovia formosa (Stev.) Fed.</title>
        <authorList>
            <person name="Safronova V.I."/>
            <person name="Kuznetsova I.G."/>
            <person name="Sazanova A.L."/>
            <person name="Kimeklis A.K."/>
            <person name="Belimov A.A."/>
            <person name="Andronov E.E."/>
            <person name="Pinaev A.G."/>
            <person name="Chizhevskaya E.P."/>
            <person name="Pukhaev A.R."/>
            <person name="Popov K.P."/>
            <person name="Willems A."/>
            <person name="Tikhonovich I.A."/>
        </authorList>
    </citation>
    <scope>NUCLEOTIDE SEQUENCE [LARGE SCALE GENOMIC DNA]</scope>
    <source>
        <strain evidence="1 2">Vaf18</strain>
    </source>
</reference>
<evidence type="ECO:0000313" key="2">
    <source>
        <dbReference type="Proteomes" id="UP000094969"/>
    </source>
</evidence>